<organism evidence="1 3">
    <name type="scientific">[Ruminococcus] lactaris</name>
    <dbReference type="NCBI Taxonomy" id="46228"/>
    <lineage>
        <taxon>Bacteria</taxon>
        <taxon>Bacillati</taxon>
        <taxon>Bacillota</taxon>
        <taxon>Clostridia</taxon>
        <taxon>Lachnospirales</taxon>
        <taxon>Lachnospiraceae</taxon>
        <taxon>Mediterraneibacter</taxon>
    </lineage>
</organism>
<dbReference type="EMBL" id="QRMI01000007">
    <property type="protein sequence ID" value="RHJ62826.1"/>
    <property type="molecule type" value="Genomic_DNA"/>
</dbReference>
<evidence type="ECO:0000313" key="3">
    <source>
        <dbReference type="Proteomes" id="UP000284902"/>
    </source>
</evidence>
<evidence type="ECO:0000313" key="2">
    <source>
        <dbReference type="EMBL" id="RHJ62826.1"/>
    </source>
</evidence>
<name>A0A414P419_9FIRM</name>
<accession>A0A414P419</accession>
<sequence>MSGSKAPDYDTCGLLRTTCPHNPTQHSHIVVLTPYFYAHIGAGHKVILPLVCEHTWCQTFCPWYQKLKYSMIKDNANKRSRCLCYR</sequence>
<dbReference type="EMBL" id="QRHG01000018">
    <property type="protein sequence ID" value="RHF60106.1"/>
    <property type="molecule type" value="Genomic_DNA"/>
</dbReference>
<dbReference type="Proteomes" id="UP000284902">
    <property type="component" value="Unassembled WGS sequence"/>
</dbReference>
<dbReference type="AlphaFoldDB" id="A0A414P419"/>
<gene>
    <name evidence="2" type="ORF">DW116_03980</name>
    <name evidence="1" type="ORF">DW672_08195</name>
</gene>
<protein>
    <submittedName>
        <fullName evidence="1">Uncharacterized protein</fullName>
    </submittedName>
</protein>
<comment type="caution">
    <text evidence="1">The sequence shown here is derived from an EMBL/GenBank/DDBJ whole genome shotgun (WGS) entry which is preliminary data.</text>
</comment>
<proteinExistence type="predicted"/>
<evidence type="ECO:0000313" key="1">
    <source>
        <dbReference type="EMBL" id="RHF60106.1"/>
    </source>
</evidence>
<reference evidence="3 4" key="1">
    <citation type="submission" date="2018-08" db="EMBL/GenBank/DDBJ databases">
        <title>A genome reference for cultivated species of the human gut microbiota.</title>
        <authorList>
            <person name="Zou Y."/>
            <person name="Xue W."/>
            <person name="Luo G."/>
        </authorList>
    </citation>
    <scope>NUCLEOTIDE SEQUENCE [LARGE SCALE GENOMIC DNA]</scope>
    <source>
        <strain evidence="2 4">AM09-9</strain>
        <strain evidence="1 3">AM25-1LB</strain>
    </source>
</reference>
<dbReference type="Proteomes" id="UP000285832">
    <property type="component" value="Unassembled WGS sequence"/>
</dbReference>
<evidence type="ECO:0000313" key="4">
    <source>
        <dbReference type="Proteomes" id="UP000285832"/>
    </source>
</evidence>